<protein>
    <recommendedName>
        <fullName evidence="3">Haloacid dehalogenase superfamily protein, subfamily IA, variant 3 with third motif having DD or ED</fullName>
    </recommendedName>
</protein>
<dbReference type="PANTHER" id="PTHR43611:SF3">
    <property type="entry name" value="FLAVIN MONONUCLEOTIDE HYDROLASE 1, CHLOROPLATIC"/>
    <property type="match status" value="1"/>
</dbReference>
<evidence type="ECO:0008006" key="3">
    <source>
        <dbReference type="Google" id="ProtNLM"/>
    </source>
</evidence>
<dbReference type="InterPro" id="IPR036412">
    <property type="entry name" value="HAD-like_sf"/>
</dbReference>
<accession>A0A0G3GR52</accession>
<dbReference type="Proteomes" id="UP000035368">
    <property type="component" value="Chromosome"/>
</dbReference>
<evidence type="ECO:0000313" key="2">
    <source>
        <dbReference type="Proteomes" id="UP000035368"/>
    </source>
</evidence>
<dbReference type="STRING" id="1050174.CEPID_00770"/>
<name>A0A0G3GR52_9CORY</name>
<sequence length="202" mass="22726">MLSPMKQKLNLLFDLYGVLLRTQSPQALANLERTIGSGPEMWEPYWRLRPGYDAGTLSDEAYWAAMQKELKLEPFDYEAARRVDFDGWLEPDQEMIDYVLELTRAGHRVGLLSNIPIGLGEAVKAKHTWLSEFDAVAMSGEMGVEKPSVRAYELALELLGTQAAQTHFFDDNPANVAAAERAGLKAHLFKDINDLRKVVDND</sequence>
<evidence type="ECO:0000313" key="1">
    <source>
        <dbReference type="EMBL" id="AKK02048.1"/>
    </source>
</evidence>
<dbReference type="PRINTS" id="PR00413">
    <property type="entry name" value="HADHALOGNASE"/>
</dbReference>
<dbReference type="EMBL" id="CP011541">
    <property type="protein sequence ID" value="AKK02048.1"/>
    <property type="molecule type" value="Genomic_DNA"/>
</dbReference>
<dbReference type="AlphaFoldDB" id="A0A0G3GR52"/>
<dbReference type="SFLD" id="SFLDG01129">
    <property type="entry name" value="C1.5:_HAD__Beta-PGM__Phosphata"/>
    <property type="match status" value="1"/>
</dbReference>
<dbReference type="InterPro" id="IPR006439">
    <property type="entry name" value="HAD-SF_hydro_IA"/>
</dbReference>
<gene>
    <name evidence="1" type="ORF">CEPID_00770</name>
</gene>
<proteinExistence type="predicted"/>
<organism evidence="1 2">
    <name type="scientific">Corynebacterium epidermidicanis</name>
    <dbReference type="NCBI Taxonomy" id="1050174"/>
    <lineage>
        <taxon>Bacteria</taxon>
        <taxon>Bacillati</taxon>
        <taxon>Actinomycetota</taxon>
        <taxon>Actinomycetes</taxon>
        <taxon>Mycobacteriales</taxon>
        <taxon>Corynebacteriaceae</taxon>
        <taxon>Corynebacterium</taxon>
    </lineage>
</organism>
<keyword evidence="2" id="KW-1185">Reference proteome</keyword>
<dbReference type="SUPFAM" id="SSF56784">
    <property type="entry name" value="HAD-like"/>
    <property type="match status" value="1"/>
</dbReference>
<dbReference type="NCBIfam" id="TIGR01509">
    <property type="entry name" value="HAD-SF-IA-v3"/>
    <property type="match status" value="1"/>
</dbReference>
<dbReference type="SFLD" id="SFLDS00003">
    <property type="entry name" value="Haloacid_Dehalogenase"/>
    <property type="match status" value="1"/>
</dbReference>
<dbReference type="CDD" id="cd02603">
    <property type="entry name" value="HAD_sEH-N_like"/>
    <property type="match status" value="1"/>
</dbReference>
<dbReference type="Gene3D" id="3.40.50.1000">
    <property type="entry name" value="HAD superfamily/HAD-like"/>
    <property type="match status" value="1"/>
</dbReference>
<dbReference type="KEGG" id="cei:CEPID_00770"/>
<dbReference type="InterPro" id="IPR023214">
    <property type="entry name" value="HAD_sf"/>
</dbReference>
<dbReference type="PANTHER" id="PTHR43611">
    <property type="entry name" value="ALPHA-D-GLUCOSE 1-PHOSPHATE PHOSPHATASE"/>
    <property type="match status" value="1"/>
</dbReference>
<dbReference type="PATRIC" id="fig|1050174.4.peg.163"/>
<dbReference type="Pfam" id="PF00702">
    <property type="entry name" value="Hydrolase"/>
    <property type="match status" value="1"/>
</dbReference>
<reference evidence="1 2" key="1">
    <citation type="submission" date="2015-05" db="EMBL/GenBank/DDBJ databases">
        <title>Complete genome sequence of Corynebacterium epidermidicanis DSM 45586, isolated from the skin of a dog suffering from pruritus.</title>
        <authorList>
            <person name="Ruckert C."/>
            <person name="Albersmeier A."/>
            <person name="Winkler A."/>
            <person name="Tauch A."/>
        </authorList>
    </citation>
    <scope>NUCLEOTIDE SEQUENCE [LARGE SCALE GENOMIC DNA]</scope>
    <source>
        <strain evidence="1 2">DSM 45586</strain>
    </source>
</reference>